<comment type="caution">
    <text evidence="2">The sequence shown here is derived from an EMBL/GenBank/DDBJ whole genome shotgun (WGS) entry which is preliminary data.</text>
</comment>
<dbReference type="PANTHER" id="PTHR48125">
    <property type="entry name" value="LP07818P1"/>
    <property type="match status" value="1"/>
</dbReference>
<feature type="compositionally biased region" description="Polar residues" evidence="1">
    <location>
        <begin position="436"/>
        <end position="447"/>
    </location>
</feature>
<evidence type="ECO:0000256" key="1">
    <source>
        <dbReference type="SAM" id="MobiDB-lite"/>
    </source>
</evidence>
<feature type="region of interest" description="Disordered" evidence="1">
    <location>
        <begin position="485"/>
        <end position="839"/>
    </location>
</feature>
<dbReference type="EMBL" id="MU806283">
    <property type="protein sequence ID" value="KAJ3836934.1"/>
    <property type="molecule type" value="Genomic_DNA"/>
</dbReference>
<gene>
    <name evidence="2" type="ORF">F5878DRAFT_623871</name>
</gene>
<feature type="compositionally biased region" description="Polar residues" evidence="1">
    <location>
        <begin position="568"/>
        <end position="586"/>
    </location>
</feature>
<feature type="region of interest" description="Disordered" evidence="1">
    <location>
        <begin position="1"/>
        <end position="29"/>
    </location>
</feature>
<dbReference type="PANTHER" id="PTHR48125:SF10">
    <property type="entry name" value="OS12G0136300 PROTEIN"/>
    <property type="match status" value="1"/>
</dbReference>
<feature type="region of interest" description="Disordered" evidence="1">
    <location>
        <begin position="920"/>
        <end position="951"/>
    </location>
</feature>
<keyword evidence="3" id="KW-1185">Reference proteome</keyword>
<feature type="compositionally biased region" description="Polar residues" evidence="1">
    <location>
        <begin position="656"/>
        <end position="672"/>
    </location>
</feature>
<feature type="region of interest" description="Disordered" evidence="1">
    <location>
        <begin position="432"/>
        <end position="472"/>
    </location>
</feature>
<evidence type="ECO:0000313" key="2">
    <source>
        <dbReference type="EMBL" id="KAJ3836934.1"/>
    </source>
</evidence>
<sequence length="951" mass="104207">MDLQGQSRHSSQNEAHTTTKPKTKLAGSNGTAISSGGGIFSGVFNYVTAEVGSFITNATGGVITVNTGGHSRRAKNMAHDLEMRRRKKKRTREWTKSVERDSAEVQPFSIPEASTRRSASIPDDIPVAKPQTKKRASTPLSKTTMPGSLFPRSPSLMPSERAYHEEIQVEQDERQNANWNLDFEEEHEAGPSNVTAPATNSPLQSPFRPPLVSSVKDAVSKFHAGPDVDSSMLLPSPPRRKGKEREVIDVDADVDEDSWLMPPPRTTRRGLSDGDISQETRMLGKERELSEAIEEHKRKEARWERDRDKEVIAEEEESFLRDRERDKDRIRKLEEEVERLKEELRKRPAVISAFPPPPPPPPPPLALSIVAPSALNASDTTAPFANARAALKHAPTPKEAPINPPRRGGRPTVGVTADKMAAFLSEMKTVRLRKVGSQSSLGKSTSDVSRRESVGGDISYMDSFDDSERSRLSISDLRTTREILGRNAQGHSVAGPSAPAREVSWASTRSASSNGEGDNSLSASSTRKRKRKESIDEHAEDIDHNGEGDISSQIQKLRESIRNKRRNLNQSISKNRVDSISLSNSRYPYRPLPPSGASQFHPLQTSRPAIIGASTEPASSSGSSQSTDTSHASGTISTESSSSSIAGRDTDKSASLRPSLSSVPAETPSLCSDNDADHPGHAVDSSTPPLTPPGISARYTTPPRYVTEIDDLEVDLVDKEHEAGPSRTQQKQPRRRSSPHPSVYLAKRIPASPLPNPSPKRPKPPSNSRRKSNTTRAASLPKSPTPPFHPGPGDEDDEEDPLSLRYNEEEEDIRSTAPPDQPEPQRKHRRRRSTLDQELRAAQKATLLAETEGEYSEDELNHGTFVGTGTRSKKLGFLAHGGAGGLPVWMGEGYVLGVGNTEAEDEDEDEDEREEYQMVNARGNEASGRPTVSRTRIPVPKSKPPMVMRGR</sequence>
<name>A0AA38P609_9AGAR</name>
<feature type="region of interest" description="Disordered" evidence="1">
    <location>
        <begin position="178"/>
        <end position="211"/>
    </location>
</feature>
<dbReference type="AlphaFoldDB" id="A0AA38P609"/>
<feature type="compositionally biased region" description="Polar residues" evidence="1">
    <location>
        <begin position="596"/>
        <end position="607"/>
    </location>
</feature>
<feature type="compositionally biased region" description="Basic residues" evidence="1">
    <location>
        <begin position="760"/>
        <end position="773"/>
    </location>
</feature>
<feature type="compositionally biased region" description="Low complexity" evidence="1">
    <location>
        <begin position="612"/>
        <end position="647"/>
    </location>
</feature>
<feature type="compositionally biased region" description="Acidic residues" evidence="1">
    <location>
        <begin position="249"/>
        <end position="258"/>
    </location>
</feature>
<accession>A0AA38P609</accession>
<feature type="compositionally biased region" description="Basic and acidic residues" evidence="1">
    <location>
        <begin position="92"/>
        <end position="103"/>
    </location>
</feature>
<feature type="compositionally biased region" description="Polar residues" evidence="1">
    <location>
        <begin position="505"/>
        <end position="525"/>
    </location>
</feature>
<feature type="compositionally biased region" description="Polar residues" evidence="1">
    <location>
        <begin position="192"/>
        <end position="204"/>
    </location>
</feature>
<reference evidence="2" key="1">
    <citation type="submission" date="2022-08" db="EMBL/GenBank/DDBJ databases">
        <authorList>
            <consortium name="DOE Joint Genome Institute"/>
            <person name="Min B."/>
            <person name="Riley R."/>
            <person name="Sierra-Patev S."/>
            <person name="Naranjo-Ortiz M."/>
            <person name="Looney B."/>
            <person name="Konkel Z."/>
            <person name="Slot J.C."/>
            <person name="Sakamoto Y."/>
            <person name="Steenwyk J.L."/>
            <person name="Rokas A."/>
            <person name="Carro J."/>
            <person name="Camarero S."/>
            <person name="Ferreira P."/>
            <person name="Molpeceres G."/>
            <person name="Ruiz-Duenas F.J."/>
            <person name="Serrano A."/>
            <person name="Henrissat B."/>
            <person name="Drula E."/>
            <person name="Hughes K.W."/>
            <person name="Mata J.L."/>
            <person name="Ishikawa N.K."/>
            <person name="Vargas-Isla R."/>
            <person name="Ushijima S."/>
            <person name="Smith C.A."/>
            <person name="Ahrendt S."/>
            <person name="Andreopoulos W."/>
            <person name="He G."/>
            <person name="Labutti K."/>
            <person name="Lipzen A."/>
            <person name="Ng V."/>
            <person name="Sandor L."/>
            <person name="Barry K."/>
            <person name="Martinez A.T."/>
            <person name="Xiao Y."/>
            <person name="Gibbons J.G."/>
            <person name="Terashima K."/>
            <person name="Hibbett D.S."/>
            <person name="Grigoriev I.V."/>
        </authorList>
    </citation>
    <scope>NUCLEOTIDE SEQUENCE</scope>
    <source>
        <strain evidence="2">TFB9207</strain>
    </source>
</reference>
<feature type="region of interest" description="Disordered" evidence="1">
    <location>
        <begin position="392"/>
        <end position="413"/>
    </location>
</feature>
<feature type="compositionally biased region" description="Basic and acidic residues" evidence="1">
    <location>
        <begin position="282"/>
        <end position="293"/>
    </location>
</feature>
<dbReference type="Proteomes" id="UP001163846">
    <property type="component" value="Unassembled WGS sequence"/>
</dbReference>
<feature type="region of interest" description="Disordered" evidence="1">
    <location>
        <begin position="76"/>
        <end position="156"/>
    </location>
</feature>
<feature type="region of interest" description="Disordered" evidence="1">
    <location>
        <begin position="223"/>
        <end position="293"/>
    </location>
</feature>
<organism evidence="2 3">
    <name type="scientific">Lentinula raphanica</name>
    <dbReference type="NCBI Taxonomy" id="153919"/>
    <lineage>
        <taxon>Eukaryota</taxon>
        <taxon>Fungi</taxon>
        <taxon>Dikarya</taxon>
        <taxon>Basidiomycota</taxon>
        <taxon>Agaricomycotina</taxon>
        <taxon>Agaricomycetes</taxon>
        <taxon>Agaricomycetidae</taxon>
        <taxon>Agaricales</taxon>
        <taxon>Marasmiineae</taxon>
        <taxon>Omphalotaceae</taxon>
        <taxon>Lentinula</taxon>
    </lineage>
</organism>
<feature type="compositionally biased region" description="Basic and acidic residues" evidence="1">
    <location>
        <begin position="533"/>
        <end position="547"/>
    </location>
</feature>
<protein>
    <submittedName>
        <fullName evidence="2">Uncharacterized protein</fullName>
    </submittedName>
</protein>
<evidence type="ECO:0000313" key="3">
    <source>
        <dbReference type="Proteomes" id="UP001163846"/>
    </source>
</evidence>
<proteinExistence type="predicted"/>